<organism evidence="21 22">
    <name type="scientific">Triparma columacea</name>
    <dbReference type="NCBI Taxonomy" id="722753"/>
    <lineage>
        <taxon>Eukaryota</taxon>
        <taxon>Sar</taxon>
        <taxon>Stramenopiles</taxon>
        <taxon>Ochrophyta</taxon>
        <taxon>Bolidophyceae</taxon>
        <taxon>Parmales</taxon>
        <taxon>Triparmaceae</taxon>
        <taxon>Triparma</taxon>
    </lineage>
</organism>
<evidence type="ECO:0000256" key="11">
    <source>
        <dbReference type="ARBA" id="ARBA00023004"/>
    </source>
</evidence>
<feature type="domain" description="Rieske" evidence="20">
    <location>
        <begin position="625"/>
        <end position="721"/>
    </location>
</feature>
<evidence type="ECO:0000256" key="9">
    <source>
        <dbReference type="ARBA" id="ARBA00022982"/>
    </source>
</evidence>
<evidence type="ECO:0000313" key="21">
    <source>
        <dbReference type="EMBL" id="GMI41369.1"/>
    </source>
</evidence>
<keyword evidence="6" id="KW-0001">2Fe-2S</keyword>
<comment type="subcellular location">
    <subcellularLocation>
        <location evidence="1">Membrane</location>
        <topology evidence="1">Single-pass membrane protein</topology>
    </subcellularLocation>
    <subcellularLocation>
        <location evidence="17">Thylakoid</location>
    </subcellularLocation>
</comment>
<dbReference type="NCBIfam" id="NF010001">
    <property type="entry name" value="PRK13474.1"/>
    <property type="match status" value="1"/>
</dbReference>
<evidence type="ECO:0000256" key="18">
    <source>
        <dbReference type="SAM" id="MobiDB-lite"/>
    </source>
</evidence>
<evidence type="ECO:0000256" key="4">
    <source>
        <dbReference type="ARBA" id="ARBA00022448"/>
    </source>
</evidence>
<dbReference type="Pfam" id="PF00355">
    <property type="entry name" value="Rieske"/>
    <property type="match status" value="1"/>
</dbReference>
<dbReference type="PRINTS" id="PR00162">
    <property type="entry name" value="RIESKE"/>
</dbReference>
<dbReference type="InterPro" id="IPR036922">
    <property type="entry name" value="Rieske_2Fe-2S_sf"/>
</dbReference>
<keyword evidence="5 19" id="KW-0812">Transmembrane</keyword>
<feature type="transmembrane region" description="Helical" evidence="19">
    <location>
        <begin position="389"/>
        <end position="409"/>
    </location>
</feature>
<keyword evidence="10 19" id="KW-1133">Transmembrane helix</keyword>
<evidence type="ECO:0000256" key="5">
    <source>
        <dbReference type="ARBA" id="ARBA00022692"/>
    </source>
</evidence>
<comment type="catalytic activity">
    <reaction evidence="16">
        <text>2 oxidized [plastocyanin] + a plastoquinol + 2 H(+)(in) = 2 reduced [plastocyanin] + a plastoquinone + 4 H(+)(out)</text>
        <dbReference type="Rhea" id="RHEA:22148"/>
        <dbReference type="Rhea" id="RHEA-COMP:9561"/>
        <dbReference type="Rhea" id="RHEA-COMP:9562"/>
        <dbReference type="Rhea" id="RHEA-COMP:10039"/>
        <dbReference type="Rhea" id="RHEA-COMP:10040"/>
        <dbReference type="ChEBI" id="CHEBI:15378"/>
        <dbReference type="ChEBI" id="CHEBI:17757"/>
        <dbReference type="ChEBI" id="CHEBI:29036"/>
        <dbReference type="ChEBI" id="CHEBI:49552"/>
        <dbReference type="ChEBI" id="CHEBI:62192"/>
        <dbReference type="EC" id="7.1.1.6"/>
    </reaction>
</comment>
<evidence type="ECO:0000256" key="6">
    <source>
        <dbReference type="ARBA" id="ARBA00022714"/>
    </source>
</evidence>
<evidence type="ECO:0000256" key="10">
    <source>
        <dbReference type="ARBA" id="ARBA00022989"/>
    </source>
</evidence>
<feature type="transmembrane region" description="Helical" evidence="19">
    <location>
        <begin position="350"/>
        <end position="369"/>
    </location>
</feature>
<evidence type="ECO:0000256" key="12">
    <source>
        <dbReference type="ARBA" id="ARBA00023014"/>
    </source>
</evidence>
<evidence type="ECO:0000256" key="13">
    <source>
        <dbReference type="ARBA" id="ARBA00023136"/>
    </source>
</evidence>
<comment type="similarity">
    <text evidence="2">Belongs to the Rieske iron-sulfur protein family.</text>
</comment>
<feature type="region of interest" description="Disordered" evidence="18">
    <location>
        <begin position="39"/>
        <end position="62"/>
    </location>
</feature>
<dbReference type="PANTHER" id="PTHR23547:SF1">
    <property type="entry name" value="MAJOR FACILITATOR SUPERFAMILY MFS_1"/>
    <property type="match status" value="1"/>
</dbReference>
<dbReference type="SUPFAM" id="SSF50022">
    <property type="entry name" value="ISP domain"/>
    <property type="match status" value="1"/>
</dbReference>
<accession>A0A9W7L9B3</accession>
<dbReference type="EMBL" id="BRYA01000148">
    <property type="protein sequence ID" value="GMI41369.1"/>
    <property type="molecule type" value="Genomic_DNA"/>
</dbReference>
<protein>
    <recommendedName>
        <fullName evidence="3">plastoquinol--plastocyanin reductase</fullName>
        <ecNumber evidence="3">7.1.1.6</ecNumber>
    </recommendedName>
</protein>
<feature type="transmembrane region" description="Helical" evidence="19">
    <location>
        <begin position="129"/>
        <end position="149"/>
    </location>
</feature>
<evidence type="ECO:0000256" key="1">
    <source>
        <dbReference type="ARBA" id="ARBA00004167"/>
    </source>
</evidence>
<dbReference type="CDD" id="cd03471">
    <property type="entry name" value="Rieske_cytochrome_b6f"/>
    <property type="match status" value="1"/>
</dbReference>
<evidence type="ECO:0000256" key="7">
    <source>
        <dbReference type="ARBA" id="ARBA00022723"/>
    </source>
</evidence>
<dbReference type="GO" id="GO:0009496">
    <property type="term" value="F:plastoquinol--plastocyanin reductase activity"/>
    <property type="evidence" value="ECO:0007669"/>
    <property type="project" value="UniProtKB-EC"/>
</dbReference>
<evidence type="ECO:0000259" key="20">
    <source>
        <dbReference type="PROSITE" id="PS51296"/>
    </source>
</evidence>
<feature type="transmembrane region" description="Helical" evidence="19">
    <location>
        <begin position="101"/>
        <end position="122"/>
    </location>
</feature>
<dbReference type="PANTHER" id="PTHR23547">
    <property type="entry name" value="MAJOR FACILITATOR SUPERFAMILY DOMAIN, GENERAL SUBSTRATE TRANSPORTER"/>
    <property type="match status" value="1"/>
</dbReference>
<evidence type="ECO:0000256" key="15">
    <source>
        <dbReference type="ARBA" id="ARBA00034078"/>
    </source>
</evidence>
<dbReference type="GO" id="GO:0009579">
    <property type="term" value="C:thylakoid"/>
    <property type="evidence" value="ECO:0007669"/>
    <property type="project" value="UniProtKB-SubCell"/>
</dbReference>
<evidence type="ECO:0000313" key="22">
    <source>
        <dbReference type="Proteomes" id="UP001165065"/>
    </source>
</evidence>
<evidence type="ECO:0000256" key="8">
    <source>
        <dbReference type="ARBA" id="ARBA00022967"/>
    </source>
</evidence>
<dbReference type="Gene3D" id="1.20.5.700">
    <property type="entry name" value="Single helix bin"/>
    <property type="match status" value="1"/>
</dbReference>
<dbReference type="InterPro" id="IPR005805">
    <property type="entry name" value="Rieske_Fe-S_prot_C"/>
</dbReference>
<dbReference type="InterPro" id="IPR023960">
    <property type="entry name" value="Cyt_b6_f_Rieske"/>
</dbReference>
<dbReference type="GO" id="GO:0051537">
    <property type="term" value="F:2 iron, 2 sulfur cluster binding"/>
    <property type="evidence" value="ECO:0007669"/>
    <property type="project" value="UniProtKB-KW"/>
</dbReference>
<keyword evidence="22" id="KW-1185">Reference proteome</keyword>
<dbReference type="Gene3D" id="1.20.1250.20">
    <property type="entry name" value="MFS general substrate transporter like domains"/>
    <property type="match status" value="1"/>
</dbReference>
<keyword evidence="11" id="KW-0408">Iron</keyword>
<proteinExistence type="inferred from homology"/>
<keyword evidence="4" id="KW-0813">Transport</keyword>
<keyword evidence="14" id="KW-1015">Disulfide bond</keyword>
<dbReference type="PROSITE" id="PS51296">
    <property type="entry name" value="RIESKE"/>
    <property type="match status" value="1"/>
</dbReference>
<dbReference type="FunFam" id="2.102.10.10:FF:000007">
    <property type="entry name" value="Cytochrome b6-f complex iron-sulfur subunit"/>
    <property type="match status" value="1"/>
</dbReference>
<dbReference type="Gene3D" id="2.102.10.10">
    <property type="entry name" value="Rieske [2Fe-2S] iron-sulphur domain"/>
    <property type="match status" value="1"/>
</dbReference>
<dbReference type="InterPro" id="IPR036259">
    <property type="entry name" value="MFS_trans_sf"/>
</dbReference>
<comment type="caution">
    <text evidence="21">The sequence shown here is derived from an EMBL/GenBank/DDBJ whole genome shotgun (WGS) entry which is preliminary data.</text>
</comment>
<comment type="cofactor">
    <cofactor evidence="15">
        <name>[2Fe-2S] cluster</name>
        <dbReference type="ChEBI" id="CHEBI:190135"/>
    </cofactor>
</comment>
<keyword evidence="9" id="KW-0249">Electron transport</keyword>
<dbReference type="SUPFAM" id="SSF103473">
    <property type="entry name" value="MFS general substrate transporter"/>
    <property type="match status" value="1"/>
</dbReference>
<evidence type="ECO:0000256" key="14">
    <source>
        <dbReference type="ARBA" id="ARBA00023157"/>
    </source>
</evidence>
<dbReference type="InterPro" id="IPR011701">
    <property type="entry name" value="MFS"/>
</dbReference>
<gene>
    <name evidence="21" type="ORF">TrCOL_g8202</name>
</gene>
<sequence length="739" mass="79115">MALLKDASSTVGIDKSLQTTVGKESEEVADDAKYTIVIHSGDNSSGGDNNSSGDNNAGEEEKDPSLKPFYIITICYLLFTITDGAIRMIILLFAYSQSFSAMEVAITFTLYELAGVFTNLGAGVAGARWGIKSTLITGLCLQLFSYGLLFAWDENWEKSKAIIYVTFASMFGGIAKDLTKLGGKTVTKLVTKEGQRTRLFKLVSVLTGMKNSLKGVGYFLGSALVQVNYYLALGVMMFLIIAALPFAIFGLEKSLGTAKKSNANFSEIFKLDNRNLNYLSLARLFLFASRDFWFEVPLPFYLRSPRCDELGAGFTCSNVDQCTPGAMCEGGMCVNQNVGGGCGGLGFSRILVGAILGAYIILYGQVQSWTPQLVTGPLNQTPPNKLTEVLWGTVNIFPTLVFSIALYVAPSFTDYDRGGMIAWLITIVVTFAVIFAVNSSIHSYLVVKYAKREKVAVSVGFYYMSNAAGRLLGTLGSGVLYSYVGSYEGVYQGTDGRLGLAACMVAGTVSSVVAAGITERINDQGAGLMCGKKVIVKEELDWESFITPRSSPISTPSTTSLTAEADAFVPDMERRNLMNLILVSSAGATIAGLGGPFVAFFYPPSAGGGGGGVSAKDALGNDVTKTGWLASHPPGDHSLTQGLKGDATYLIVKEDKSIENYGLNAVCTHLGCVVPWVASANKFMCPCHGSQYDSTGKVVRGPAPLSLALAHVAVSDSDVITYTPWTETDFRTDLKPWWI</sequence>
<feature type="transmembrane region" description="Helical" evidence="19">
    <location>
        <begin position="227"/>
        <end position="251"/>
    </location>
</feature>
<evidence type="ECO:0000256" key="16">
    <source>
        <dbReference type="ARBA" id="ARBA00047828"/>
    </source>
</evidence>
<feature type="transmembrane region" description="Helical" evidence="19">
    <location>
        <begin position="421"/>
        <end position="441"/>
    </location>
</feature>
<dbReference type="Proteomes" id="UP001165065">
    <property type="component" value="Unassembled WGS sequence"/>
</dbReference>
<keyword evidence="8" id="KW-1278">Translocase</keyword>
<dbReference type="OrthoDB" id="196955at2759"/>
<reference evidence="22" key="1">
    <citation type="journal article" date="2023" name="Commun. Biol.">
        <title>Genome analysis of Parmales, the sister group of diatoms, reveals the evolutionary specialization of diatoms from phago-mixotrophs to photoautotrophs.</title>
        <authorList>
            <person name="Ban H."/>
            <person name="Sato S."/>
            <person name="Yoshikawa S."/>
            <person name="Yamada K."/>
            <person name="Nakamura Y."/>
            <person name="Ichinomiya M."/>
            <person name="Sato N."/>
            <person name="Blanc-Mathieu R."/>
            <person name="Endo H."/>
            <person name="Kuwata A."/>
            <person name="Ogata H."/>
        </authorList>
    </citation>
    <scope>NUCLEOTIDE SEQUENCE [LARGE SCALE GENOMIC DNA]</scope>
</reference>
<dbReference type="Pfam" id="PF07690">
    <property type="entry name" value="MFS_1"/>
    <property type="match status" value="1"/>
</dbReference>
<name>A0A9W7L9B3_9STRA</name>
<evidence type="ECO:0000256" key="3">
    <source>
        <dbReference type="ARBA" id="ARBA00012952"/>
    </source>
</evidence>
<keyword evidence="13 19" id="KW-0472">Membrane</keyword>
<evidence type="ECO:0000256" key="2">
    <source>
        <dbReference type="ARBA" id="ARBA00010651"/>
    </source>
</evidence>
<dbReference type="GO" id="GO:0046872">
    <property type="term" value="F:metal ion binding"/>
    <property type="evidence" value="ECO:0007669"/>
    <property type="project" value="UniProtKB-KW"/>
</dbReference>
<keyword evidence="12" id="KW-0411">Iron-sulfur</keyword>
<dbReference type="InterPro" id="IPR017941">
    <property type="entry name" value="Rieske_2Fe-2S"/>
</dbReference>
<dbReference type="HAMAP" id="MF_01335">
    <property type="entry name" value="Cytb6_f_Rieske"/>
    <property type="match status" value="1"/>
</dbReference>
<dbReference type="EC" id="7.1.1.6" evidence="3"/>
<dbReference type="GO" id="GO:0016020">
    <property type="term" value="C:membrane"/>
    <property type="evidence" value="ECO:0007669"/>
    <property type="project" value="UniProtKB-SubCell"/>
</dbReference>
<keyword evidence="7" id="KW-0479">Metal-binding</keyword>
<dbReference type="InterPro" id="IPR057415">
    <property type="entry name" value="TM_PetC"/>
</dbReference>
<evidence type="ECO:0000256" key="19">
    <source>
        <dbReference type="SAM" id="Phobius"/>
    </source>
</evidence>
<dbReference type="InterPro" id="IPR047769">
    <property type="entry name" value="MFS_ArsJ"/>
</dbReference>
<feature type="compositionally biased region" description="Low complexity" evidence="18">
    <location>
        <begin position="40"/>
        <end position="56"/>
    </location>
</feature>
<evidence type="ECO:0000256" key="17">
    <source>
        <dbReference type="ARBA" id="ARBA00060385"/>
    </source>
</evidence>
<feature type="transmembrane region" description="Helical" evidence="19">
    <location>
        <begin position="461"/>
        <end position="484"/>
    </location>
</feature>
<feature type="transmembrane region" description="Helical" evidence="19">
    <location>
        <begin position="580"/>
        <end position="602"/>
    </location>
</feature>
<dbReference type="Pfam" id="PF25471">
    <property type="entry name" value="TM_PetC"/>
    <property type="match status" value="1"/>
</dbReference>
<dbReference type="AlphaFoldDB" id="A0A9W7L9B3"/>
<feature type="transmembrane region" description="Helical" evidence="19">
    <location>
        <begin position="69"/>
        <end position="95"/>
    </location>
</feature>